<organism evidence="1 2">
    <name type="scientific">Granulimonas faecalis</name>
    <dbReference type="NCBI Taxonomy" id="2894155"/>
    <lineage>
        <taxon>Bacteria</taxon>
        <taxon>Bacillati</taxon>
        <taxon>Actinomycetota</taxon>
        <taxon>Coriobacteriia</taxon>
        <taxon>Coriobacteriales</taxon>
        <taxon>Kribbibacteriaceae</taxon>
        <taxon>Granulimonas</taxon>
    </lineage>
</organism>
<comment type="caution">
    <text evidence="1">The sequence shown here is derived from an EMBL/GenBank/DDBJ whole genome shotgun (WGS) entry which is preliminary data.</text>
</comment>
<gene>
    <name evidence="1" type="ORF">ATOP_19270</name>
</gene>
<name>A0AAV5B457_9ACTN</name>
<evidence type="ECO:0000313" key="2">
    <source>
        <dbReference type="Proteomes" id="UP001055025"/>
    </source>
</evidence>
<keyword evidence="2" id="KW-1185">Reference proteome</keyword>
<evidence type="ECO:0000313" key="1">
    <source>
        <dbReference type="EMBL" id="GJM56272.1"/>
    </source>
</evidence>
<proteinExistence type="predicted"/>
<dbReference type="RefSeq" id="WP_265591128.1">
    <property type="nucleotide sequence ID" value="NZ_BQKC01000002.1"/>
</dbReference>
<dbReference type="AlphaFoldDB" id="A0AAV5B457"/>
<accession>A0AAV5B457</accession>
<sequence>MEKTKSDVATALDLLRMSLATAKGAKAVLDVAYEGGDLDPHEVDAGYMLDGEVAAIENVIELLTGKGGGYE</sequence>
<protein>
    <submittedName>
        <fullName evidence="1">Uncharacterized protein</fullName>
    </submittedName>
</protein>
<reference evidence="1" key="1">
    <citation type="journal article" date="2022" name="Int. J. Syst. Evol. Microbiol.">
        <title>Granulimonas faecalis gen. nov., sp. nov., and Leptogranulimonas caecicola gen. nov., sp. nov., novel lactate-producing Atopobiaceae bacteria isolated from mouse intestines, and an emended description of the family Atopobiaceae.</title>
        <authorList>
            <person name="Morinaga K."/>
            <person name="Kusada H."/>
            <person name="Sakamoto S."/>
            <person name="Murakami T."/>
            <person name="Toyoda A."/>
            <person name="Mori H."/>
            <person name="Meng X.Y."/>
            <person name="Takashino M."/>
            <person name="Murotomi K."/>
            <person name="Tamaki H."/>
        </authorList>
    </citation>
    <scope>NUCLEOTIDE SEQUENCE</scope>
    <source>
        <strain evidence="1">OPF53</strain>
    </source>
</reference>
<dbReference type="EMBL" id="BQKC01000002">
    <property type="protein sequence ID" value="GJM56272.1"/>
    <property type="molecule type" value="Genomic_DNA"/>
</dbReference>
<dbReference type="Proteomes" id="UP001055025">
    <property type="component" value="Unassembled WGS sequence"/>
</dbReference>